<comment type="caution">
    <text evidence="2">The sequence shown here is derived from an EMBL/GenBank/DDBJ whole genome shotgun (WGS) entry which is preliminary data.</text>
</comment>
<gene>
    <name evidence="2" type="ORF">GCM10023092_00860</name>
</gene>
<reference evidence="3" key="1">
    <citation type="journal article" date="2019" name="Int. J. Syst. Evol. Microbiol.">
        <title>The Global Catalogue of Microorganisms (GCM) 10K type strain sequencing project: providing services to taxonomists for standard genome sequencing and annotation.</title>
        <authorList>
            <consortium name="The Broad Institute Genomics Platform"/>
            <consortium name="The Broad Institute Genome Sequencing Center for Infectious Disease"/>
            <person name="Wu L."/>
            <person name="Ma J."/>
        </authorList>
    </citation>
    <scope>NUCLEOTIDE SEQUENCE [LARGE SCALE GENOMIC DNA]</scope>
    <source>
        <strain evidence="3">JCM 31921</strain>
    </source>
</reference>
<protein>
    <submittedName>
        <fullName evidence="2">Porin family protein</fullName>
    </submittedName>
</protein>
<proteinExistence type="predicted"/>
<name>A0ABP8MCG8_9BACT</name>
<dbReference type="Pfam" id="PF13568">
    <property type="entry name" value="OMP_b-brl_2"/>
    <property type="match status" value="1"/>
</dbReference>
<evidence type="ECO:0000259" key="1">
    <source>
        <dbReference type="Pfam" id="PF13568"/>
    </source>
</evidence>
<dbReference type="Proteomes" id="UP001501410">
    <property type="component" value="Unassembled WGS sequence"/>
</dbReference>
<dbReference type="EMBL" id="BAABEZ010000001">
    <property type="protein sequence ID" value="GAA4448392.1"/>
    <property type="molecule type" value="Genomic_DNA"/>
</dbReference>
<dbReference type="InterPro" id="IPR025665">
    <property type="entry name" value="Beta-barrel_OMP_2"/>
</dbReference>
<feature type="domain" description="Outer membrane protein beta-barrel" evidence="1">
    <location>
        <begin position="15"/>
        <end position="202"/>
    </location>
</feature>
<sequence length="231" mass="25255">MIAAALMAASFSDSQAQGVELSYGLKGGYGRSTMRAPRRADITNVSGYYTFNSEFYLDIAFTEHFSIQPGLGVTGRGAKINVLQEEASTTTTFYKYQSNPIYLELPVNFIAKIPIGDIFDKCNVILGGGPYVAYGIAGKQKLSGKFLGKSFSSEDNITFSNDDQPVNSNNFYGEIKKFDFGLNAIAGVEYHWVTLNIGYAYGAVNINPGANLTPIDRMKNRSWYGSVGVKF</sequence>
<organism evidence="2 3">
    <name type="scientific">Rurimicrobium arvi</name>
    <dbReference type="NCBI Taxonomy" id="2049916"/>
    <lineage>
        <taxon>Bacteria</taxon>
        <taxon>Pseudomonadati</taxon>
        <taxon>Bacteroidota</taxon>
        <taxon>Chitinophagia</taxon>
        <taxon>Chitinophagales</taxon>
        <taxon>Chitinophagaceae</taxon>
        <taxon>Rurimicrobium</taxon>
    </lineage>
</organism>
<keyword evidence="3" id="KW-1185">Reference proteome</keyword>
<evidence type="ECO:0000313" key="3">
    <source>
        <dbReference type="Proteomes" id="UP001501410"/>
    </source>
</evidence>
<accession>A0ABP8MCG8</accession>
<evidence type="ECO:0000313" key="2">
    <source>
        <dbReference type="EMBL" id="GAA4448392.1"/>
    </source>
</evidence>